<dbReference type="Proteomes" id="UP000660862">
    <property type="component" value="Unassembled WGS sequence"/>
</dbReference>
<dbReference type="GO" id="GO:0002949">
    <property type="term" value="P:tRNA threonylcarbamoyladenosine modification"/>
    <property type="evidence" value="ECO:0007669"/>
    <property type="project" value="InterPro"/>
</dbReference>
<dbReference type="SUPFAM" id="SSF52540">
    <property type="entry name" value="P-loop containing nucleoside triphosphate hydrolases"/>
    <property type="match status" value="1"/>
</dbReference>
<keyword evidence="6" id="KW-0479">Metal-binding</keyword>
<keyword evidence="8" id="KW-0067">ATP-binding</keyword>
<dbReference type="NCBIfam" id="TIGR00150">
    <property type="entry name" value="T6A_YjeE"/>
    <property type="match status" value="1"/>
</dbReference>
<accession>A0A917HHA0</accession>
<evidence type="ECO:0000256" key="2">
    <source>
        <dbReference type="ARBA" id="ARBA00007599"/>
    </source>
</evidence>
<evidence type="ECO:0000256" key="8">
    <source>
        <dbReference type="ARBA" id="ARBA00022840"/>
    </source>
</evidence>
<evidence type="ECO:0000256" key="10">
    <source>
        <dbReference type="ARBA" id="ARBA00032441"/>
    </source>
</evidence>
<keyword evidence="9" id="KW-0460">Magnesium</keyword>
<evidence type="ECO:0000256" key="3">
    <source>
        <dbReference type="ARBA" id="ARBA00019010"/>
    </source>
</evidence>
<dbReference type="GO" id="GO:0005737">
    <property type="term" value="C:cytoplasm"/>
    <property type="evidence" value="ECO:0007669"/>
    <property type="project" value="UniProtKB-SubCell"/>
</dbReference>
<dbReference type="EMBL" id="BMER01000001">
    <property type="protein sequence ID" value="GGG78833.1"/>
    <property type="molecule type" value="Genomic_DNA"/>
</dbReference>
<evidence type="ECO:0000256" key="7">
    <source>
        <dbReference type="ARBA" id="ARBA00022741"/>
    </source>
</evidence>
<evidence type="ECO:0000256" key="4">
    <source>
        <dbReference type="ARBA" id="ARBA00022490"/>
    </source>
</evidence>
<proteinExistence type="inferred from homology"/>
<keyword evidence="4" id="KW-0963">Cytoplasm</keyword>
<protein>
    <recommendedName>
        <fullName evidence="3">tRNA threonylcarbamoyladenosine biosynthesis protein TsaE</fullName>
    </recommendedName>
    <alternativeName>
        <fullName evidence="10">t(6)A37 threonylcarbamoyladenosine biosynthesis protein TsaE</fullName>
    </alternativeName>
</protein>
<dbReference type="AlphaFoldDB" id="A0A917HHA0"/>
<comment type="subcellular location">
    <subcellularLocation>
        <location evidence="1">Cytoplasm</location>
    </subcellularLocation>
</comment>
<dbReference type="PANTHER" id="PTHR33540:SF2">
    <property type="entry name" value="TRNA THREONYLCARBAMOYLADENOSINE BIOSYNTHESIS PROTEIN TSAE"/>
    <property type="match status" value="1"/>
</dbReference>
<comment type="caution">
    <text evidence="11">The sequence shown here is derived from an EMBL/GenBank/DDBJ whole genome shotgun (WGS) entry which is preliminary data.</text>
</comment>
<sequence length="139" mass="15282">MVLEVDNLRELPGAAARVLAAAGSCRVLLFYGEMGSGKTTLIKAMCEQLGVTGVTSSPTFAIVNEYHSAEGPLYHFDFYRIKSEQEAFDLGYEEYFYSGRYCFVEWPEKISGLLPAGAIRVDIVALTDGRRSITVDGQP</sequence>
<keyword evidence="5" id="KW-0819">tRNA processing</keyword>
<comment type="similarity">
    <text evidence="2">Belongs to the TsaE family.</text>
</comment>
<name>A0A917HHA0_9SPHI</name>
<dbReference type="Gene3D" id="3.40.50.300">
    <property type="entry name" value="P-loop containing nucleotide triphosphate hydrolases"/>
    <property type="match status" value="1"/>
</dbReference>
<dbReference type="RefSeq" id="WP_188504688.1">
    <property type="nucleotide sequence ID" value="NZ_BMER01000001.1"/>
</dbReference>
<dbReference type="InterPro" id="IPR003442">
    <property type="entry name" value="T6A_TsaE"/>
</dbReference>
<keyword evidence="7" id="KW-0547">Nucleotide-binding</keyword>
<keyword evidence="12" id="KW-1185">Reference proteome</keyword>
<reference evidence="11" key="2">
    <citation type="submission" date="2020-09" db="EMBL/GenBank/DDBJ databases">
        <authorList>
            <person name="Sun Q."/>
            <person name="Zhou Y."/>
        </authorList>
    </citation>
    <scope>NUCLEOTIDE SEQUENCE</scope>
    <source>
        <strain evidence="11">CGMCC 1.12195</strain>
    </source>
</reference>
<dbReference type="InterPro" id="IPR027417">
    <property type="entry name" value="P-loop_NTPase"/>
</dbReference>
<dbReference type="GO" id="GO:0046872">
    <property type="term" value="F:metal ion binding"/>
    <property type="evidence" value="ECO:0007669"/>
    <property type="project" value="UniProtKB-KW"/>
</dbReference>
<evidence type="ECO:0000256" key="5">
    <source>
        <dbReference type="ARBA" id="ARBA00022694"/>
    </source>
</evidence>
<reference evidence="11" key="1">
    <citation type="journal article" date="2014" name="Int. J. Syst. Evol. Microbiol.">
        <title>Complete genome sequence of Corynebacterium casei LMG S-19264T (=DSM 44701T), isolated from a smear-ripened cheese.</title>
        <authorList>
            <consortium name="US DOE Joint Genome Institute (JGI-PGF)"/>
            <person name="Walter F."/>
            <person name="Albersmeier A."/>
            <person name="Kalinowski J."/>
            <person name="Ruckert C."/>
        </authorList>
    </citation>
    <scope>NUCLEOTIDE SEQUENCE</scope>
    <source>
        <strain evidence="11">CGMCC 1.12195</strain>
    </source>
</reference>
<dbReference type="GO" id="GO:0005524">
    <property type="term" value="F:ATP binding"/>
    <property type="evidence" value="ECO:0007669"/>
    <property type="project" value="UniProtKB-KW"/>
</dbReference>
<evidence type="ECO:0000256" key="6">
    <source>
        <dbReference type="ARBA" id="ARBA00022723"/>
    </source>
</evidence>
<evidence type="ECO:0000313" key="11">
    <source>
        <dbReference type="EMBL" id="GGG78833.1"/>
    </source>
</evidence>
<dbReference type="PANTHER" id="PTHR33540">
    <property type="entry name" value="TRNA THREONYLCARBAMOYLADENOSINE BIOSYNTHESIS PROTEIN TSAE"/>
    <property type="match status" value="1"/>
</dbReference>
<evidence type="ECO:0000256" key="9">
    <source>
        <dbReference type="ARBA" id="ARBA00022842"/>
    </source>
</evidence>
<gene>
    <name evidence="11" type="ORF">GCM10007415_08690</name>
</gene>
<evidence type="ECO:0000313" key="12">
    <source>
        <dbReference type="Proteomes" id="UP000660862"/>
    </source>
</evidence>
<evidence type="ECO:0000256" key="1">
    <source>
        <dbReference type="ARBA" id="ARBA00004496"/>
    </source>
</evidence>
<organism evidence="11 12">
    <name type="scientific">Parapedobacter pyrenivorans</name>
    <dbReference type="NCBI Taxonomy" id="1305674"/>
    <lineage>
        <taxon>Bacteria</taxon>
        <taxon>Pseudomonadati</taxon>
        <taxon>Bacteroidota</taxon>
        <taxon>Sphingobacteriia</taxon>
        <taxon>Sphingobacteriales</taxon>
        <taxon>Sphingobacteriaceae</taxon>
        <taxon>Parapedobacter</taxon>
    </lineage>
</organism>
<dbReference type="Pfam" id="PF02367">
    <property type="entry name" value="TsaE"/>
    <property type="match status" value="1"/>
</dbReference>